<dbReference type="CDD" id="cd00567">
    <property type="entry name" value="ACAD"/>
    <property type="match status" value="1"/>
</dbReference>
<dbReference type="GO" id="GO:0003995">
    <property type="term" value="F:acyl-CoA dehydrogenase activity"/>
    <property type="evidence" value="ECO:0007669"/>
    <property type="project" value="TreeGrafter"/>
</dbReference>
<dbReference type="SUPFAM" id="SSF56645">
    <property type="entry name" value="Acyl-CoA dehydrogenase NM domain-like"/>
    <property type="match status" value="1"/>
</dbReference>
<dbReference type="RefSeq" id="WP_203005942.1">
    <property type="nucleotide sequence ID" value="NZ_JADWYU010000192.1"/>
</dbReference>
<evidence type="ECO:0000256" key="4">
    <source>
        <dbReference type="ARBA" id="ARBA00022827"/>
    </source>
</evidence>
<evidence type="ECO:0000256" key="5">
    <source>
        <dbReference type="ARBA" id="ARBA00023002"/>
    </source>
</evidence>
<dbReference type="InterPro" id="IPR036250">
    <property type="entry name" value="AcylCo_DH-like_C"/>
</dbReference>
<evidence type="ECO:0000313" key="8">
    <source>
        <dbReference type="EMBL" id="MBL7631701.1"/>
    </source>
</evidence>
<keyword evidence="5" id="KW-0560">Oxidoreductase</keyword>
<name>A0A937RGC7_9ACTN</name>
<feature type="domain" description="Acyl-CoA dehydrogenase/oxidase C-terminal" evidence="6">
    <location>
        <begin position="261"/>
        <end position="406"/>
    </location>
</feature>
<dbReference type="InterPro" id="IPR037069">
    <property type="entry name" value="AcylCoA_DH/ox_N_sf"/>
</dbReference>
<comment type="caution">
    <text evidence="8">The sequence shown here is derived from an EMBL/GenBank/DDBJ whole genome shotgun (WGS) entry which is preliminary data.</text>
</comment>
<proteinExistence type="inferred from homology"/>
<dbReference type="InterPro" id="IPR009100">
    <property type="entry name" value="AcylCoA_DH/oxidase_NM_dom_sf"/>
</dbReference>
<protein>
    <submittedName>
        <fullName evidence="8">Acyl-CoA/acyl-ACP dehydrogenase</fullName>
    </submittedName>
</protein>
<dbReference type="EMBL" id="JAEACQ010000281">
    <property type="protein sequence ID" value="MBL7631701.1"/>
    <property type="molecule type" value="Genomic_DNA"/>
</dbReference>
<dbReference type="GO" id="GO:0050660">
    <property type="term" value="F:flavin adenine dinucleotide binding"/>
    <property type="evidence" value="ECO:0007669"/>
    <property type="project" value="InterPro"/>
</dbReference>
<dbReference type="Proteomes" id="UP000604475">
    <property type="component" value="Unassembled WGS sequence"/>
</dbReference>
<dbReference type="Pfam" id="PF02771">
    <property type="entry name" value="Acyl-CoA_dh_N"/>
    <property type="match status" value="1"/>
</dbReference>
<dbReference type="Pfam" id="PF00441">
    <property type="entry name" value="Acyl-CoA_dh_1"/>
    <property type="match status" value="1"/>
</dbReference>
<evidence type="ECO:0000256" key="1">
    <source>
        <dbReference type="ARBA" id="ARBA00001974"/>
    </source>
</evidence>
<dbReference type="InterPro" id="IPR013786">
    <property type="entry name" value="AcylCoA_DH/ox_N"/>
</dbReference>
<sequence>MDDVLTDEQRMLVDASARFIARTCPLEKVREGTYAGAGFAAAYRRQAGELGWYSLLVPDELGGGSVSGNGVLDAALVAYHRGRALQPGPFVGTNVVAYALAAAGAGEQTAKVLPALLSGETSAAWVPAAALVPPSSAGSAAAPPAAPVGRSASAGAVSAVEAGGGWRLSGQATFVEDPGPDGWFLVTASTGPASAGDGGGAGLAQFLLPAGTPGLRVVPLESLDLTRRFVRLDFDDVPVASAGSRLGAAGDGGGADELVARQLALACVLTTAESVGAMDFELAMTVQYAKDRIAFGRPIGSFQALKHVLADTSLALEMSKAITTAAAQRLGEVDGSPGAAEPGGSPGSAGYGLEAASMAKAFVGDSGVDLAQNCFQVFGGIGFTWEHDQHLFLRRLTTDAALFGDPSWHRERLCQLSGI</sequence>
<organism evidence="8 9">
    <name type="scientific">Frankia nepalensis</name>
    <dbReference type="NCBI Taxonomy" id="1836974"/>
    <lineage>
        <taxon>Bacteria</taxon>
        <taxon>Bacillati</taxon>
        <taxon>Actinomycetota</taxon>
        <taxon>Actinomycetes</taxon>
        <taxon>Frankiales</taxon>
        <taxon>Frankiaceae</taxon>
        <taxon>Frankia</taxon>
    </lineage>
</organism>
<dbReference type="InterPro" id="IPR046373">
    <property type="entry name" value="Acyl-CoA_Oxase/DH_mid-dom_sf"/>
</dbReference>
<comment type="similarity">
    <text evidence="2">Belongs to the acyl-CoA dehydrogenase family.</text>
</comment>
<dbReference type="SUPFAM" id="SSF47203">
    <property type="entry name" value="Acyl-CoA dehydrogenase C-terminal domain-like"/>
    <property type="match status" value="1"/>
</dbReference>
<dbReference type="Gene3D" id="1.20.140.10">
    <property type="entry name" value="Butyryl-CoA Dehydrogenase, subunit A, domain 3"/>
    <property type="match status" value="1"/>
</dbReference>
<dbReference type="Gene3D" id="2.40.110.10">
    <property type="entry name" value="Butyryl-CoA Dehydrogenase, subunit A, domain 2"/>
    <property type="match status" value="1"/>
</dbReference>
<accession>A0A937RGC7</accession>
<dbReference type="Gene3D" id="1.10.540.10">
    <property type="entry name" value="Acyl-CoA dehydrogenase/oxidase, N-terminal domain"/>
    <property type="match status" value="1"/>
</dbReference>
<evidence type="ECO:0000256" key="3">
    <source>
        <dbReference type="ARBA" id="ARBA00022630"/>
    </source>
</evidence>
<feature type="domain" description="Acyl-CoA dehydrogenase/oxidase N-terminal" evidence="7">
    <location>
        <begin position="6"/>
        <end position="120"/>
    </location>
</feature>
<keyword evidence="9" id="KW-1185">Reference proteome</keyword>
<gene>
    <name evidence="8" type="ORF">I7412_31990</name>
</gene>
<dbReference type="AlphaFoldDB" id="A0A937RGC7"/>
<evidence type="ECO:0000256" key="2">
    <source>
        <dbReference type="ARBA" id="ARBA00009347"/>
    </source>
</evidence>
<keyword evidence="3" id="KW-0285">Flavoprotein</keyword>
<evidence type="ECO:0000259" key="7">
    <source>
        <dbReference type="Pfam" id="PF02771"/>
    </source>
</evidence>
<dbReference type="InterPro" id="IPR009075">
    <property type="entry name" value="AcylCo_DH/oxidase_C"/>
</dbReference>
<comment type="cofactor">
    <cofactor evidence="1">
        <name>FAD</name>
        <dbReference type="ChEBI" id="CHEBI:57692"/>
    </cofactor>
</comment>
<reference evidence="8" key="1">
    <citation type="submission" date="2020-12" db="EMBL/GenBank/DDBJ databases">
        <title>Genomic characterization of non-nitrogen-fixing Frankia strains.</title>
        <authorList>
            <person name="Carlos-Shanley C."/>
            <person name="Guerra T."/>
            <person name="Hahn D."/>
        </authorList>
    </citation>
    <scope>NUCLEOTIDE SEQUENCE</scope>
    <source>
        <strain evidence="8">CN6</strain>
    </source>
</reference>
<evidence type="ECO:0000313" key="9">
    <source>
        <dbReference type="Proteomes" id="UP000604475"/>
    </source>
</evidence>
<dbReference type="PANTHER" id="PTHR43884">
    <property type="entry name" value="ACYL-COA DEHYDROGENASE"/>
    <property type="match status" value="1"/>
</dbReference>
<dbReference type="PANTHER" id="PTHR43884:SF20">
    <property type="entry name" value="ACYL-COA DEHYDROGENASE FADE28"/>
    <property type="match status" value="1"/>
</dbReference>
<keyword evidence="4" id="KW-0274">FAD</keyword>
<evidence type="ECO:0000259" key="6">
    <source>
        <dbReference type="Pfam" id="PF00441"/>
    </source>
</evidence>